<dbReference type="Proteomes" id="UP000298663">
    <property type="component" value="Unassembled WGS sequence"/>
</dbReference>
<evidence type="ECO:0000259" key="2">
    <source>
        <dbReference type="PROSITE" id="PS51203"/>
    </source>
</evidence>
<feature type="domain" description="CS" evidence="2">
    <location>
        <begin position="3"/>
        <end position="92"/>
    </location>
</feature>
<dbReference type="EMBL" id="AZBU02000001">
    <property type="protein sequence ID" value="TMS39404.1"/>
    <property type="molecule type" value="Genomic_DNA"/>
</dbReference>
<dbReference type="PANTHER" id="PTHR22932:SF1">
    <property type="entry name" value="CO-CHAPERONE PROTEIN DAF-41"/>
    <property type="match status" value="1"/>
</dbReference>
<keyword evidence="4" id="KW-1185">Reference proteome</keyword>
<evidence type="ECO:0000313" key="3">
    <source>
        <dbReference type="EMBL" id="TMS39404.1"/>
    </source>
</evidence>
<accession>A0A4U8V1V8</accession>
<reference evidence="3 4" key="1">
    <citation type="journal article" date="2015" name="Genome Biol.">
        <title>Comparative genomics of Steinernema reveals deeply conserved gene regulatory networks.</title>
        <authorList>
            <person name="Dillman A.R."/>
            <person name="Macchietto M."/>
            <person name="Porter C.F."/>
            <person name="Rogers A."/>
            <person name="Williams B."/>
            <person name="Antoshechkin I."/>
            <person name="Lee M.M."/>
            <person name="Goodwin Z."/>
            <person name="Lu X."/>
            <person name="Lewis E.E."/>
            <person name="Goodrich-Blair H."/>
            <person name="Stock S.P."/>
            <person name="Adams B.J."/>
            <person name="Sternberg P.W."/>
            <person name="Mortazavi A."/>
        </authorList>
    </citation>
    <scope>NUCLEOTIDE SEQUENCE [LARGE SCALE GENOMIC DNA]</scope>
    <source>
        <strain evidence="3 4">ALL</strain>
    </source>
</reference>
<reference evidence="3 4" key="2">
    <citation type="journal article" date="2019" name="G3 (Bethesda)">
        <title>Hybrid Assembly of the Genome of the Entomopathogenic Nematode Steinernema carpocapsae Identifies the X-Chromosome.</title>
        <authorList>
            <person name="Serra L."/>
            <person name="Macchietto M."/>
            <person name="Macias-Munoz A."/>
            <person name="McGill C.J."/>
            <person name="Rodriguez I.M."/>
            <person name="Rodriguez B."/>
            <person name="Murad R."/>
            <person name="Mortazavi A."/>
        </authorList>
    </citation>
    <scope>NUCLEOTIDE SEQUENCE [LARGE SCALE GENOMIC DNA]</scope>
    <source>
        <strain evidence="3 4">ALL</strain>
    </source>
</reference>
<dbReference type="InterPro" id="IPR008978">
    <property type="entry name" value="HSP20-like_chaperone"/>
</dbReference>
<protein>
    <recommendedName>
        <fullName evidence="2">CS domain-containing protein</fullName>
    </recommendedName>
</protein>
<dbReference type="PANTHER" id="PTHR22932">
    <property type="entry name" value="TELOMERASE-BINDING PROTEIN P23 HSP90 CO-CHAPERONE"/>
    <property type="match status" value="1"/>
</dbReference>
<evidence type="ECO:0000313" key="4">
    <source>
        <dbReference type="Proteomes" id="UP000298663"/>
    </source>
</evidence>
<proteinExistence type="inferred from homology"/>
<gene>
    <name evidence="3" type="ORF">L596_005934</name>
</gene>
<organism evidence="3 4">
    <name type="scientific">Steinernema carpocapsae</name>
    <name type="common">Entomopathogenic nematode</name>
    <dbReference type="NCBI Taxonomy" id="34508"/>
    <lineage>
        <taxon>Eukaryota</taxon>
        <taxon>Metazoa</taxon>
        <taxon>Ecdysozoa</taxon>
        <taxon>Nematoda</taxon>
        <taxon>Chromadorea</taxon>
        <taxon>Rhabditida</taxon>
        <taxon>Tylenchina</taxon>
        <taxon>Panagrolaimomorpha</taxon>
        <taxon>Strongyloidoidea</taxon>
        <taxon>Steinernematidae</taxon>
        <taxon>Steinernema</taxon>
    </lineage>
</organism>
<dbReference type="GO" id="GO:0051131">
    <property type="term" value="P:chaperone-mediated protein complex assembly"/>
    <property type="evidence" value="ECO:0007669"/>
    <property type="project" value="TreeGrafter"/>
</dbReference>
<dbReference type="AlphaFoldDB" id="A0A4U8V1V8"/>
<dbReference type="InterPro" id="IPR045250">
    <property type="entry name" value="p23-like"/>
</dbReference>
<dbReference type="GO" id="GO:0005829">
    <property type="term" value="C:cytosol"/>
    <property type="evidence" value="ECO:0007669"/>
    <property type="project" value="TreeGrafter"/>
</dbReference>
<dbReference type="OrthoDB" id="1564555at2759"/>
<dbReference type="GO" id="GO:0005634">
    <property type="term" value="C:nucleus"/>
    <property type="evidence" value="ECO:0007669"/>
    <property type="project" value="TreeGrafter"/>
</dbReference>
<comment type="similarity">
    <text evidence="1">Belongs to the p23/wos2 family.</text>
</comment>
<name>A0A4U8V1V8_STECR</name>
<dbReference type="PROSITE" id="PS51203">
    <property type="entry name" value="CS"/>
    <property type="match status" value="1"/>
</dbReference>
<comment type="caution">
    <text evidence="3">The sequence shown here is derived from an EMBL/GenBank/DDBJ whole genome shotgun (WGS) entry which is preliminary data.</text>
</comment>
<dbReference type="GO" id="GO:0051879">
    <property type="term" value="F:Hsp90 protein binding"/>
    <property type="evidence" value="ECO:0007669"/>
    <property type="project" value="InterPro"/>
</dbReference>
<evidence type="ECO:0000256" key="1">
    <source>
        <dbReference type="ARBA" id="ARBA00025733"/>
    </source>
</evidence>
<dbReference type="GO" id="GO:0051087">
    <property type="term" value="F:protein-folding chaperone binding"/>
    <property type="evidence" value="ECO:0007669"/>
    <property type="project" value="TreeGrafter"/>
</dbReference>
<dbReference type="GO" id="GO:0006457">
    <property type="term" value="P:protein folding"/>
    <property type="evidence" value="ECO:0007669"/>
    <property type="project" value="TreeGrafter"/>
</dbReference>
<sequence length="175" mass="19969">MAARNPPLKWCNTNNGQGLKITVNVSDLNPTKMKFVERHFVFQGKDADGNLYETELDLFGEVIADQLTETPNKHQLELKVPKVVNAEWPRLTSDKIKRSWIVADLLEWNMVDSDEDRQKNKDPFDGALSGTPYNFDGLISGTSQQEKEIRAEMERIKNEGIASMEKKGMPVRFDK</sequence>
<dbReference type="InterPro" id="IPR007052">
    <property type="entry name" value="CS_dom"/>
</dbReference>
<dbReference type="Gene3D" id="2.60.40.790">
    <property type="match status" value="1"/>
</dbReference>
<dbReference type="SUPFAM" id="SSF49764">
    <property type="entry name" value="HSP20-like chaperones"/>
    <property type="match status" value="1"/>
</dbReference>